<dbReference type="GO" id="GO:0003677">
    <property type="term" value="F:DNA binding"/>
    <property type="evidence" value="ECO:0007669"/>
    <property type="project" value="InterPro"/>
</dbReference>
<dbReference type="InterPro" id="IPR036953">
    <property type="entry name" value="GreA/GreB_C_sf"/>
</dbReference>
<dbReference type="PANTHER" id="PTHR30437:SF4">
    <property type="entry name" value="TRANSCRIPTION ELONGATION FACTOR GREA"/>
    <property type="match status" value="1"/>
</dbReference>
<comment type="caution">
    <text evidence="4">The sequence shown here is derived from an EMBL/GenBank/DDBJ whole genome shotgun (WGS) entry which is preliminary data.</text>
</comment>
<dbReference type="RefSeq" id="WP_119431553.1">
    <property type="nucleotide sequence ID" value="NZ_QWGE01000002.1"/>
</dbReference>
<dbReference type="InterPro" id="IPR001437">
    <property type="entry name" value="Tscrpt_elong_fac_GreA/B_C"/>
</dbReference>
<dbReference type="SUPFAM" id="SSF54534">
    <property type="entry name" value="FKBP-like"/>
    <property type="match status" value="1"/>
</dbReference>
<proteinExistence type="predicted"/>
<dbReference type="EMBL" id="QWGE01000002">
    <property type="protein sequence ID" value="RIJ41807.1"/>
    <property type="molecule type" value="Genomic_DNA"/>
</dbReference>
<keyword evidence="4" id="KW-0251">Elongation factor</keyword>
<feature type="region of interest" description="Disordered" evidence="2">
    <location>
        <begin position="1"/>
        <end position="30"/>
    </location>
</feature>
<dbReference type="InterPro" id="IPR023459">
    <property type="entry name" value="Tscrpt_elong_fac_GreA/B_fam"/>
</dbReference>
<reference evidence="5" key="1">
    <citation type="submission" date="2018-08" db="EMBL/GenBank/DDBJ databases">
        <title>Mucilaginibacter sp. MYSH2.</title>
        <authorList>
            <person name="Seo T."/>
        </authorList>
    </citation>
    <scope>NUCLEOTIDE SEQUENCE [LARGE SCALE GENOMIC DNA]</scope>
    <source>
        <strain evidence="5">KIRAN</strain>
    </source>
</reference>
<dbReference type="Gene3D" id="3.10.50.30">
    <property type="entry name" value="Transcription elongation factor, GreA/GreB, C-terminal domain"/>
    <property type="match status" value="1"/>
</dbReference>
<keyword evidence="5" id="KW-1185">Reference proteome</keyword>
<dbReference type="OrthoDB" id="1094048at2"/>
<evidence type="ECO:0000256" key="1">
    <source>
        <dbReference type="SAM" id="Coils"/>
    </source>
</evidence>
<dbReference type="Proteomes" id="UP000266005">
    <property type="component" value="Unassembled WGS sequence"/>
</dbReference>
<protein>
    <submittedName>
        <fullName evidence="4">Transcription elongation factor GreAB</fullName>
    </submittedName>
</protein>
<name>A0A399SIU7_9BACT</name>
<accession>A0A399SIU7</accession>
<evidence type="ECO:0000259" key="3">
    <source>
        <dbReference type="Pfam" id="PF01272"/>
    </source>
</evidence>
<feature type="compositionally biased region" description="Pro residues" evidence="2">
    <location>
        <begin position="15"/>
        <end position="24"/>
    </location>
</feature>
<dbReference type="PANTHER" id="PTHR30437">
    <property type="entry name" value="TRANSCRIPTION ELONGATION FACTOR GREA"/>
    <property type="match status" value="1"/>
</dbReference>
<keyword evidence="1" id="KW-0175">Coiled coil</keyword>
<dbReference type="Pfam" id="PF01272">
    <property type="entry name" value="GreA_GreB"/>
    <property type="match status" value="1"/>
</dbReference>
<dbReference type="GO" id="GO:0032784">
    <property type="term" value="P:regulation of DNA-templated transcription elongation"/>
    <property type="evidence" value="ECO:0007669"/>
    <property type="project" value="InterPro"/>
</dbReference>
<sequence length="171" mass="18771">MSRAFVKEDDAGEPPLIPSRPALPPGTANYVTPEGLRRLKQELDELERERAAVEANHDDEANRTRQLTILNGRLAALYERISSAKIVELQNQPADEVRFGSTVTLRTLEGGKVGALRTFQLVGVDEASIADRKIAFIAPIAKAITGARQGQQVSVQLGRNREVVEVISIKY</sequence>
<feature type="domain" description="Transcription elongation factor GreA/GreB C-terminal" evidence="3">
    <location>
        <begin position="92"/>
        <end position="171"/>
    </location>
</feature>
<dbReference type="GO" id="GO:0003746">
    <property type="term" value="F:translation elongation factor activity"/>
    <property type="evidence" value="ECO:0007669"/>
    <property type="project" value="UniProtKB-KW"/>
</dbReference>
<evidence type="ECO:0000313" key="4">
    <source>
        <dbReference type="EMBL" id="RIJ41807.1"/>
    </source>
</evidence>
<organism evidence="4 5">
    <name type="scientific">Pontibacter oryzae</name>
    <dbReference type="NCBI Taxonomy" id="2304593"/>
    <lineage>
        <taxon>Bacteria</taxon>
        <taxon>Pseudomonadati</taxon>
        <taxon>Bacteroidota</taxon>
        <taxon>Cytophagia</taxon>
        <taxon>Cytophagales</taxon>
        <taxon>Hymenobacteraceae</taxon>
        <taxon>Pontibacter</taxon>
    </lineage>
</organism>
<evidence type="ECO:0000313" key="5">
    <source>
        <dbReference type="Proteomes" id="UP000266005"/>
    </source>
</evidence>
<dbReference type="GO" id="GO:0006354">
    <property type="term" value="P:DNA-templated transcription elongation"/>
    <property type="evidence" value="ECO:0007669"/>
    <property type="project" value="TreeGrafter"/>
</dbReference>
<keyword evidence="4" id="KW-0648">Protein biosynthesis</keyword>
<dbReference type="PIRSF" id="PIRSF006092">
    <property type="entry name" value="GreA_GreB"/>
    <property type="match status" value="1"/>
</dbReference>
<dbReference type="GO" id="GO:0070063">
    <property type="term" value="F:RNA polymerase binding"/>
    <property type="evidence" value="ECO:0007669"/>
    <property type="project" value="InterPro"/>
</dbReference>
<dbReference type="AlphaFoldDB" id="A0A399SIU7"/>
<feature type="coiled-coil region" evidence="1">
    <location>
        <begin position="36"/>
        <end position="63"/>
    </location>
</feature>
<gene>
    <name evidence="4" type="ORF">D1627_07255</name>
</gene>
<evidence type="ECO:0000256" key="2">
    <source>
        <dbReference type="SAM" id="MobiDB-lite"/>
    </source>
</evidence>